<evidence type="ECO:0000313" key="3">
    <source>
        <dbReference type="Proteomes" id="UP000239415"/>
    </source>
</evidence>
<comment type="caution">
    <text evidence="2">The sequence shown here is derived from an EMBL/GenBank/DDBJ whole genome shotgun (WGS) entry which is preliminary data.</text>
</comment>
<reference evidence="2 3" key="1">
    <citation type="submission" date="2018-03" db="EMBL/GenBank/DDBJ databases">
        <title>Genomic Encyclopedia of Archaeal and Bacterial Type Strains, Phase II (KMG-II): from individual species to whole genera.</title>
        <authorList>
            <person name="Goeker M."/>
        </authorList>
    </citation>
    <scope>NUCLEOTIDE SEQUENCE [LARGE SCALE GENOMIC DNA]</scope>
    <source>
        <strain evidence="2 3">DSM 43146</strain>
    </source>
</reference>
<name>A0A2T0K470_9ACTN</name>
<protein>
    <recommendedName>
        <fullName evidence="4">PknH-like protein</fullName>
    </recommendedName>
</protein>
<proteinExistence type="predicted"/>
<evidence type="ECO:0000313" key="2">
    <source>
        <dbReference type="EMBL" id="PRX17673.1"/>
    </source>
</evidence>
<feature type="chain" id="PRO_5038793232" description="PknH-like protein" evidence="1">
    <location>
        <begin position="26"/>
        <end position="205"/>
    </location>
</feature>
<sequence>MRNVLRAALACAITVAVGLSAPAAAALPADLPTGLPTVERLRQALLTAADMPAGLTLVGSDSGETQDSDFAVWDRCADGPAPKKPVRFAAVSFGTVGRGADASVELMIGATGEENARSIVAAVAKEIDGCPDAEPQPQLIVREPMPALGDASLGLSIPSDASRRIRAVLIAQGDVLAYAVTTGLGEPASVAIAKTFADRLARHFT</sequence>
<dbReference type="EMBL" id="PVMZ01000015">
    <property type="protein sequence ID" value="PRX17673.1"/>
    <property type="molecule type" value="Genomic_DNA"/>
</dbReference>
<keyword evidence="3" id="KW-1185">Reference proteome</keyword>
<gene>
    <name evidence="2" type="ORF">CLV67_115176</name>
</gene>
<organism evidence="2 3">
    <name type="scientific">Actinoplanes italicus</name>
    <dbReference type="NCBI Taxonomy" id="113567"/>
    <lineage>
        <taxon>Bacteria</taxon>
        <taxon>Bacillati</taxon>
        <taxon>Actinomycetota</taxon>
        <taxon>Actinomycetes</taxon>
        <taxon>Micromonosporales</taxon>
        <taxon>Micromonosporaceae</taxon>
        <taxon>Actinoplanes</taxon>
    </lineage>
</organism>
<dbReference type="Proteomes" id="UP000239415">
    <property type="component" value="Unassembled WGS sequence"/>
</dbReference>
<evidence type="ECO:0000256" key="1">
    <source>
        <dbReference type="SAM" id="SignalP"/>
    </source>
</evidence>
<accession>A0A2T0K470</accession>
<dbReference type="AlphaFoldDB" id="A0A2T0K470"/>
<dbReference type="RefSeq" id="WP_106325051.1">
    <property type="nucleotide sequence ID" value="NZ_BOMO01000157.1"/>
</dbReference>
<keyword evidence="1" id="KW-0732">Signal</keyword>
<dbReference type="OrthoDB" id="9918952at2"/>
<evidence type="ECO:0008006" key="4">
    <source>
        <dbReference type="Google" id="ProtNLM"/>
    </source>
</evidence>
<feature type="signal peptide" evidence="1">
    <location>
        <begin position="1"/>
        <end position="25"/>
    </location>
</feature>